<dbReference type="SMART" id="SM00304">
    <property type="entry name" value="HAMP"/>
    <property type="match status" value="2"/>
</dbReference>
<dbReference type="Pfam" id="PF00015">
    <property type="entry name" value="MCPsignal"/>
    <property type="match status" value="1"/>
</dbReference>
<organism evidence="8 9">
    <name type="scientific">Hylemonella gracilis</name>
    <dbReference type="NCBI Taxonomy" id="80880"/>
    <lineage>
        <taxon>Bacteria</taxon>
        <taxon>Pseudomonadati</taxon>
        <taxon>Pseudomonadota</taxon>
        <taxon>Betaproteobacteria</taxon>
        <taxon>Burkholderiales</taxon>
        <taxon>Comamonadaceae</taxon>
        <taxon>Hylemonella</taxon>
    </lineage>
</organism>
<dbReference type="CDD" id="cd11386">
    <property type="entry name" value="MCP_signal"/>
    <property type="match status" value="1"/>
</dbReference>
<keyword evidence="5" id="KW-1133">Transmembrane helix</keyword>
<name>A0A4P6UN34_9BURK</name>
<dbReference type="GO" id="GO:0006935">
    <property type="term" value="P:chemotaxis"/>
    <property type="evidence" value="ECO:0007669"/>
    <property type="project" value="UniProtKB-KW"/>
</dbReference>
<dbReference type="PROSITE" id="PS50885">
    <property type="entry name" value="HAMP"/>
    <property type="match status" value="1"/>
</dbReference>
<dbReference type="GO" id="GO:0016020">
    <property type="term" value="C:membrane"/>
    <property type="evidence" value="ECO:0007669"/>
    <property type="project" value="UniProtKB-SubCell"/>
</dbReference>
<evidence type="ECO:0000256" key="2">
    <source>
        <dbReference type="ARBA" id="ARBA00022500"/>
    </source>
</evidence>
<evidence type="ECO:0000259" key="7">
    <source>
        <dbReference type="PROSITE" id="PS50885"/>
    </source>
</evidence>
<sequence length="512" mass="53203">MKLSLKLALTALGALACAGSLVVGLVGWLAVERLTHQLDTATAMGDAMQNAALADMMHDAIRSGVLQGLLAAQAQDAAGLAAAAKELDEHAATFNQHLSALQAIDLPPDIRAKVSAVLPQARAYAEMGARLLRQMATDLPGAQAGMRGFHDAFEALEKSLAEPSDLLEAHGERVRQYGGDVAREAHLWVLVAMALATIAVLLLCIRITRRVLGGLAVAGRLAEAVAQGDLSQEVDATRGYTEVRALISNLAHMNHSLRRLVRSVQQAAESVASAGVQIATGNNDLSARTETQASALQQTASAIQQMTASVRENTAQVLRANEQSTRARTVAGQGGEAVGASVETMRRIEDSSRKIVDIIGVIDGIAFQTNILALNAAVEAARAGEQGRGFAVVAGEVRTLAQRSATAAKEIKELILGSVQEISAGAGQVGGAGATVTEAASAIGEVAIHMQEIAHAMEEQSRGVAQISEAIAQIDQATQQNAALVEQCSAAAQSLRDQSQALVGSVASFRLA</sequence>
<accession>A0A4P6UN34</accession>
<dbReference type="OrthoDB" id="5292010at2"/>
<dbReference type="PANTHER" id="PTHR43531:SF11">
    <property type="entry name" value="METHYL-ACCEPTING CHEMOTAXIS PROTEIN 3"/>
    <property type="match status" value="1"/>
</dbReference>
<gene>
    <name evidence="8" type="ORF">DW355_13835</name>
</gene>
<feature type="domain" description="HAMP" evidence="7">
    <location>
        <begin position="209"/>
        <end position="262"/>
    </location>
</feature>
<dbReference type="GO" id="GO:0007165">
    <property type="term" value="P:signal transduction"/>
    <property type="evidence" value="ECO:0007669"/>
    <property type="project" value="UniProtKB-KW"/>
</dbReference>
<evidence type="ECO:0000313" key="8">
    <source>
        <dbReference type="EMBL" id="QBK05660.1"/>
    </source>
</evidence>
<keyword evidence="5" id="KW-0812">Transmembrane</keyword>
<dbReference type="SUPFAM" id="SSF58104">
    <property type="entry name" value="Methyl-accepting chemotaxis protein (MCP) signaling domain"/>
    <property type="match status" value="1"/>
</dbReference>
<feature type="transmembrane region" description="Helical" evidence="5">
    <location>
        <begin position="185"/>
        <end position="205"/>
    </location>
</feature>
<keyword evidence="5" id="KW-0472">Membrane</keyword>
<reference evidence="8 9" key="1">
    <citation type="submission" date="2018-07" db="EMBL/GenBank/DDBJ databases">
        <title>Exploring interactions and the metabolic potential of the ultra-small soil bacteria Hylemonella gracilis.</title>
        <authorList>
            <person name="Tyc O."/>
            <person name="Kulkarni P."/>
            <person name="Gawehns F."/>
            <person name="Hundscheid M."/>
            <person name="Zweers H."/>
            <person name="Garbeva P."/>
        </authorList>
    </citation>
    <scope>NUCLEOTIDE SEQUENCE [LARGE SCALE GENOMIC DNA]</scope>
    <source>
        <strain evidence="8 9">NS1</strain>
    </source>
</reference>
<dbReference type="InterPro" id="IPR003660">
    <property type="entry name" value="HAMP_dom"/>
</dbReference>
<proteinExistence type="inferred from homology"/>
<dbReference type="PANTHER" id="PTHR43531">
    <property type="entry name" value="PROTEIN ICFG"/>
    <property type="match status" value="1"/>
</dbReference>
<keyword evidence="4" id="KW-0807">Transducer</keyword>
<dbReference type="InterPro" id="IPR051310">
    <property type="entry name" value="MCP_chemotaxis"/>
</dbReference>
<dbReference type="InterPro" id="IPR004090">
    <property type="entry name" value="Chemotax_Me-accpt_rcpt"/>
</dbReference>
<dbReference type="FunFam" id="1.10.287.950:FF:000001">
    <property type="entry name" value="Methyl-accepting chemotaxis sensory transducer"/>
    <property type="match status" value="1"/>
</dbReference>
<dbReference type="Gene3D" id="1.10.287.950">
    <property type="entry name" value="Methyl-accepting chemotaxis protein"/>
    <property type="match status" value="1"/>
</dbReference>
<dbReference type="SMART" id="SM00283">
    <property type="entry name" value="MA"/>
    <property type="match status" value="1"/>
</dbReference>
<keyword evidence="2" id="KW-0145">Chemotaxis</keyword>
<evidence type="ECO:0000313" key="9">
    <source>
        <dbReference type="Proteomes" id="UP000292939"/>
    </source>
</evidence>
<evidence type="ECO:0000259" key="6">
    <source>
        <dbReference type="PROSITE" id="PS50111"/>
    </source>
</evidence>
<dbReference type="EMBL" id="CP031395">
    <property type="protein sequence ID" value="QBK05660.1"/>
    <property type="molecule type" value="Genomic_DNA"/>
</dbReference>
<dbReference type="AlphaFoldDB" id="A0A4P6UN34"/>
<feature type="domain" description="Methyl-accepting transducer" evidence="6">
    <location>
        <begin position="267"/>
        <end position="496"/>
    </location>
</feature>
<dbReference type="PROSITE" id="PS51257">
    <property type="entry name" value="PROKAR_LIPOPROTEIN"/>
    <property type="match status" value="1"/>
</dbReference>
<dbReference type="KEGG" id="hgr:DW355_13835"/>
<evidence type="ECO:0000256" key="3">
    <source>
        <dbReference type="ARBA" id="ARBA00029447"/>
    </source>
</evidence>
<evidence type="ECO:0000256" key="1">
    <source>
        <dbReference type="ARBA" id="ARBA00004370"/>
    </source>
</evidence>
<dbReference type="GO" id="GO:0004888">
    <property type="term" value="F:transmembrane signaling receptor activity"/>
    <property type="evidence" value="ECO:0007669"/>
    <property type="project" value="InterPro"/>
</dbReference>
<dbReference type="PRINTS" id="PR00260">
    <property type="entry name" value="CHEMTRNSDUCR"/>
</dbReference>
<comment type="similarity">
    <text evidence="3">Belongs to the methyl-accepting chemotaxis (MCP) protein family.</text>
</comment>
<dbReference type="RefSeq" id="WP_131280898.1">
    <property type="nucleotide sequence ID" value="NZ_CP031395.1"/>
</dbReference>
<dbReference type="InterPro" id="IPR004089">
    <property type="entry name" value="MCPsignal_dom"/>
</dbReference>
<dbReference type="Proteomes" id="UP000292939">
    <property type="component" value="Chromosome"/>
</dbReference>
<dbReference type="PROSITE" id="PS50111">
    <property type="entry name" value="CHEMOTAXIS_TRANSDUC_2"/>
    <property type="match status" value="1"/>
</dbReference>
<protein>
    <submittedName>
        <fullName evidence="8">Methyl-accepting chemotaxis protein</fullName>
    </submittedName>
</protein>
<evidence type="ECO:0000256" key="4">
    <source>
        <dbReference type="PROSITE-ProRule" id="PRU00284"/>
    </source>
</evidence>
<evidence type="ECO:0000256" key="5">
    <source>
        <dbReference type="SAM" id="Phobius"/>
    </source>
</evidence>
<comment type="subcellular location">
    <subcellularLocation>
        <location evidence="1">Membrane</location>
    </subcellularLocation>
</comment>